<accession>A0A2H0XXI7</accession>
<comment type="caution">
    <text evidence="8">The sequence shown here is derived from an EMBL/GenBank/DDBJ whole genome shotgun (WGS) entry which is preliminary data.</text>
</comment>
<reference evidence="8 9" key="1">
    <citation type="submission" date="2017-09" db="EMBL/GenBank/DDBJ databases">
        <title>Depth-based differentiation of microbial function through sediment-hosted aquifers and enrichment of novel symbionts in the deep terrestrial subsurface.</title>
        <authorList>
            <person name="Probst A.J."/>
            <person name="Ladd B."/>
            <person name="Jarett J.K."/>
            <person name="Geller-Mcgrath D.E."/>
            <person name="Sieber C.M."/>
            <person name="Emerson J.B."/>
            <person name="Anantharaman K."/>
            <person name="Thomas B.C."/>
            <person name="Malmstrom R."/>
            <person name="Stieglmeier M."/>
            <person name="Klingl A."/>
            <person name="Woyke T."/>
            <person name="Ryan C.M."/>
            <person name="Banfield J.F."/>
        </authorList>
    </citation>
    <scope>NUCLEOTIDE SEQUENCE [LARGE SCALE GENOMIC DNA]</scope>
    <source>
        <strain evidence="8">CG08_land_8_20_14_0_20_45_16</strain>
    </source>
</reference>
<dbReference type="Gene3D" id="3.30.230.10">
    <property type="match status" value="1"/>
</dbReference>
<dbReference type="InterPro" id="IPR023035">
    <property type="entry name" value="Ribosomal_uS9_bac/plastid"/>
</dbReference>
<dbReference type="GO" id="GO:0022627">
    <property type="term" value="C:cytosolic small ribosomal subunit"/>
    <property type="evidence" value="ECO:0007669"/>
    <property type="project" value="TreeGrafter"/>
</dbReference>
<dbReference type="AlphaFoldDB" id="A0A2H0XXI7"/>
<feature type="region of interest" description="Disordered" evidence="7">
    <location>
        <begin position="1"/>
        <end position="31"/>
    </location>
</feature>
<gene>
    <name evidence="5" type="primary">rpsI</name>
    <name evidence="8" type="ORF">COT42_04885</name>
</gene>
<evidence type="ECO:0000256" key="6">
    <source>
        <dbReference type="RuleBase" id="RU003815"/>
    </source>
</evidence>
<sequence>MIEKKKASPKKVTKTAVVKKKVKKPETVKPAEAQPLAEETVVAASPVQPRVHHHKVKKEKLPLGPKYYGTGRRKEAVAKVWLKPGSGKISFNGRDYSEYLNGRQLLEFQVKRPLVVTNTLNAYDVFAEVFGGGVPGQAGAVSLGIARALLVINPDFRIKLKRVGLLRRDPRMKERKKYGLKRARKAFQYTKR</sequence>
<evidence type="ECO:0000313" key="8">
    <source>
        <dbReference type="EMBL" id="PIS29632.1"/>
    </source>
</evidence>
<dbReference type="InterPro" id="IPR020568">
    <property type="entry name" value="Ribosomal_Su5_D2-typ_SF"/>
</dbReference>
<dbReference type="GO" id="GO:0003735">
    <property type="term" value="F:structural constituent of ribosome"/>
    <property type="evidence" value="ECO:0007669"/>
    <property type="project" value="InterPro"/>
</dbReference>
<feature type="compositionally biased region" description="Basic residues" evidence="7">
    <location>
        <begin position="7"/>
        <end position="23"/>
    </location>
</feature>
<dbReference type="Pfam" id="PF00380">
    <property type="entry name" value="Ribosomal_S9"/>
    <property type="match status" value="1"/>
</dbReference>
<dbReference type="PANTHER" id="PTHR21569:SF1">
    <property type="entry name" value="SMALL RIBOSOMAL SUBUNIT PROTEIN US9M"/>
    <property type="match status" value="1"/>
</dbReference>
<keyword evidence="2 5" id="KW-0689">Ribosomal protein</keyword>
<dbReference type="GO" id="GO:0006412">
    <property type="term" value="P:translation"/>
    <property type="evidence" value="ECO:0007669"/>
    <property type="project" value="UniProtKB-UniRule"/>
</dbReference>
<evidence type="ECO:0000256" key="5">
    <source>
        <dbReference type="HAMAP-Rule" id="MF_00532"/>
    </source>
</evidence>
<dbReference type="InterPro" id="IPR000754">
    <property type="entry name" value="Ribosomal_uS9"/>
</dbReference>
<proteinExistence type="inferred from homology"/>
<evidence type="ECO:0000313" key="9">
    <source>
        <dbReference type="Proteomes" id="UP000231343"/>
    </source>
</evidence>
<evidence type="ECO:0000256" key="2">
    <source>
        <dbReference type="ARBA" id="ARBA00022980"/>
    </source>
</evidence>
<evidence type="ECO:0000256" key="4">
    <source>
        <dbReference type="ARBA" id="ARBA00035259"/>
    </source>
</evidence>
<dbReference type="PANTHER" id="PTHR21569">
    <property type="entry name" value="RIBOSOMAL PROTEIN S9"/>
    <property type="match status" value="1"/>
</dbReference>
<dbReference type="SUPFAM" id="SSF54211">
    <property type="entry name" value="Ribosomal protein S5 domain 2-like"/>
    <property type="match status" value="1"/>
</dbReference>
<dbReference type="GO" id="GO:0003723">
    <property type="term" value="F:RNA binding"/>
    <property type="evidence" value="ECO:0007669"/>
    <property type="project" value="TreeGrafter"/>
</dbReference>
<keyword evidence="3 5" id="KW-0687">Ribonucleoprotein</keyword>
<evidence type="ECO:0000256" key="7">
    <source>
        <dbReference type="SAM" id="MobiDB-lite"/>
    </source>
</evidence>
<dbReference type="FunFam" id="3.30.230.10:FF:000001">
    <property type="entry name" value="30S ribosomal protein S9"/>
    <property type="match status" value="1"/>
</dbReference>
<dbReference type="Proteomes" id="UP000231343">
    <property type="component" value="Unassembled WGS sequence"/>
</dbReference>
<dbReference type="EMBL" id="PEYM01000077">
    <property type="protein sequence ID" value="PIS29632.1"/>
    <property type="molecule type" value="Genomic_DNA"/>
</dbReference>
<dbReference type="InterPro" id="IPR014721">
    <property type="entry name" value="Ribsml_uS5_D2-typ_fold_subgr"/>
</dbReference>
<protein>
    <recommendedName>
        <fullName evidence="4 5">Small ribosomal subunit protein uS9</fullName>
    </recommendedName>
</protein>
<organism evidence="8 9">
    <name type="scientific">Candidatus Saganbacteria bacterium CG08_land_8_20_14_0_20_45_16</name>
    <dbReference type="NCBI Taxonomy" id="2014293"/>
    <lineage>
        <taxon>Bacteria</taxon>
        <taxon>Bacillati</taxon>
        <taxon>Saganbacteria</taxon>
    </lineage>
</organism>
<dbReference type="HAMAP" id="MF_00532_B">
    <property type="entry name" value="Ribosomal_uS9_B"/>
    <property type="match status" value="1"/>
</dbReference>
<dbReference type="InterPro" id="IPR020574">
    <property type="entry name" value="Ribosomal_uS9_CS"/>
</dbReference>
<dbReference type="NCBIfam" id="NF001099">
    <property type="entry name" value="PRK00132.1"/>
    <property type="match status" value="1"/>
</dbReference>
<evidence type="ECO:0000256" key="3">
    <source>
        <dbReference type="ARBA" id="ARBA00023274"/>
    </source>
</evidence>
<dbReference type="PROSITE" id="PS00360">
    <property type="entry name" value="RIBOSOMAL_S9"/>
    <property type="match status" value="1"/>
</dbReference>
<comment type="similarity">
    <text evidence="1 5 6">Belongs to the universal ribosomal protein uS9 family.</text>
</comment>
<name>A0A2H0XXI7_UNCSA</name>
<evidence type="ECO:0000256" key="1">
    <source>
        <dbReference type="ARBA" id="ARBA00005251"/>
    </source>
</evidence>